<dbReference type="SUPFAM" id="SSF53706">
    <property type="entry name" value="Formate dehydrogenase/DMSO reductase, domains 1-3"/>
    <property type="match status" value="1"/>
</dbReference>
<dbReference type="AlphaFoldDB" id="A0A1H3ANK1"/>
<name>A0A1H3ANK1_THIRO</name>
<keyword evidence="4" id="KW-0004">4Fe-4S</keyword>
<proteinExistence type="inferred from homology"/>
<evidence type="ECO:0000313" key="7">
    <source>
        <dbReference type="EMBL" id="SDX31320.1"/>
    </source>
</evidence>
<dbReference type="GO" id="GO:0030313">
    <property type="term" value="C:cell envelope"/>
    <property type="evidence" value="ECO:0007669"/>
    <property type="project" value="UniProtKB-SubCell"/>
</dbReference>
<dbReference type="STRING" id="1058.SAMN05421783_12091"/>
<evidence type="ECO:0000256" key="1">
    <source>
        <dbReference type="ARBA" id="ARBA00001966"/>
    </source>
</evidence>
<evidence type="ECO:0000259" key="6">
    <source>
        <dbReference type="Pfam" id="PF00384"/>
    </source>
</evidence>
<comment type="subcellular location">
    <subcellularLocation>
        <location evidence="2">Cell envelope</location>
    </subcellularLocation>
</comment>
<dbReference type="InterPro" id="IPR006656">
    <property type="entry name" value="Mopterin_OxRdtase"/>
</dbReference>
<organism evidence="7 8">
    <name type="scientific">Thiocapsa roseopersicina</name>
    <dbReference type="NCBI Taxonomy" id="1058"/>
    <lineage>
        <taxon>Bacteria</taxon>
        <taxon>Pseudomonadati</taxon>
        <taxon>Pseudomonadota</taxon>
        <taxon>Gammaproteobacteria</taxon>
        <taxon>Chromatiales</taxon>
        <taxon>Chromatiaceae</taxon>
        <taxon>Thiocapsa</taxon>
    </lineage>
</organism>
<evidence type="ECO:0000256" key="3">
    <source>
        <dbReference type="ARBA" id="ARBA00010312"/>
    </source>
</evidence>
<protein>
    <submittedName>
        <fullName evidence="7">Formate dehydrogenase major subunit</fullName>
    </submittedName>
</protein>
<evidence type="ECO:0000256" key="5">
    <source>
        <dbReference type="ARBA" id="ARBA00023002"/>
    </source>
</evidence>
<keyword evidence="4" id="KW-0479">Metal-binding</keyword>
<comment type="similarity">
    <text evidence="3">Belongs to the prokaryotic molybdopterin-containing oxidoreductase family.</text>
</comment>
<keyword evidence="8" id="KW-1185">Reference proteome</keyword>
<sequence length="290" mass="32347">MTNHWVDIKNADLVLIMGGNAAEAHPCGFKWVTEAKAHRKARLIVVDPRFTRSAAVADYYAPIRAGSDIAFLGGLINYLLSHDKIHHEYVRNYTDFSFLVKADFGFEDGIFTGYDAETRKYDKSSWGYQLGEDGFVLTDPTLRDPLCVYQMLKAHYARYTPEMVSTICGTPQDAFLKVCEMIAETAASDRVMTIMYALGWTQHSQGSQMIRTGAMVQLLLGNIGKPGGGMNALRGHSNIQGLTDLGLLSNLLPGYMTLPGEKEQDFAAYLDKRSPKPLRPGQLSYWQNYP</sequence>
<keyword evidence="5" id="KW-0560">Oxidoreductase</keyword>
<feature type="domain" description="Molybdopterin oxidoreductase" evidence="6">
    <location>
        <begin position="2"/>
        <end position="238"/>
    </location>
</feature>
<accession>A0A1H3ANK1</accession>
<dbReference type="GO" id="GO:0051539">
    <property type="term" value="F:4 iron, 4 sulfur cluster binding"/>
    <property type="evidence" value="ECO:0007669"/>
    <property type="project" value="UniProtKB-KW"/>
</dbReference>
<comment type="cofactor">
    <cofactor evidence="1">
        <name>[4Fe-4S] cluster</name>
        <dbReference type="ChEBI" id="CHEBI:49883"/>
    </cofactor>
</comment>
<dbReference type="PANTHER" id="PTHR43598">
    <property type="entry name" value="TUNGSTEN-CONTAINING FORMYLMETHANOFURAN DEHYDROGENASE 2 SUBUNIT B"/>
    <property type="match status" value="1"/>
</dbReference>
<evidence type="ECO:0000313" key="8">
    <source>
        <dbReference type="Proteomes" id="UP000198816"/>
    </source>
</evidence>
<keyword evidence="4" id="KW-0408">Iron</keyword>
<dbReference type="GO" id="GO:0009061">
    <property type="term" value="P:anaerobic respiration"/>
    <property type="evidence" value="ECO:0007669"/>
    <property type="project" value="TreeGrafter"/>
</dbReference>
<gene>
    <name evidence="7" type="ORF">SAMN05421783_12091</name>
</gene>
<dbReference type="Gene3D" id="3.40.228.10">
    <property type="entry name" value="Dimethylsulfoxide Reductase, domain 2"/>
    <property type="match status" value="1"/>
</dbReference>
<evidence type="ECO:0000256" key="2">
    <source>
        <dbReference type="ARBA" id="ARBA00004196"/>
    </source>
</evidence>
<evidence type="ECO:0000256" key="4">
    <source>
        <dbReference type="ARBA" id="ARBA00022485"/>
    </source>
</evidence>
<dbReference type="Proteomes" id="UP000198816">
    <property type="component" value="Unassembled WGS sequence"/>
</dbReference>
<dbReference type="PANTHER" id="PTHR43598:SF1">
    <property type="entry name" value="FORMATE DEHYDROGENASE-O MAJOR SUBUNIT"/>
    <property type="match status" value="1"/>
</dbReference>
<dbReference type="GO" id="GO:0016491">
    <property type="term" value="F:oxidoreductase activity"/>
    <property type="evidence" value="ECO:0007669"/>
    <property type="project" value="UniProtKB-KW"/>
</dbReference>
<dbReference type="GO" id="GO:0030151">
    <property type="term" value="F:molybdenum ion binding"/>
    <property type="evidence" value="ECO:0007669"/>
    <property type="project" value="TreeGrafter"/>
</dbReference>
<dbReference type="Pfam" id="PF00384">
    <property type="entry name" value="Molybdopterin"/>
    <property type="match status" value="1"/>
</dbReference>
<keyword evidence="4" id="KW-0411">Iron-sulfur</keyword>
<dbReference type="EMBL" id="FNNZ01000020">
    <property type="protein sequence ID" value="SDX31320.1"/>
    <property type="molecule type" value="Genomic_DNA"/>
</dbReference>
<dbReference type="GO" id="GO:0009055">
    <property type="term" value="F:electron transfer activity"/>
    <property type="evidence" value="ECO:0007669"/>
    <property type="project" value="TreeGrafter"/>
</dbReference>
<reference evidence="8" key="1">
    <citation type="submission" date="2016-10" db="EMBL/GenBank/DDBJ databases">
        <authorList>
            <person name="Varghese N."/>
            <person name="Submissions S."/>
        </authorList>
    </citation>
    <scope>NUCLEOTIDE SEQUENCE [LARGE SCALE GENOMIC DNA]</scope>
    <source>
        <strain evidence="8">DSM 217</strain>
    </source>
</reference>